<dbReference type="Gene3D" id="3.40.50.720">
    <property type="entry name" value="NAD(P)-binding Rossmann-like Domain"/>
    <property type="match status" value="1"/>
</dbReference>
<evidence type="ECO:0000256" key="11">
    <source>
        <dbReference type="ARBA" id="ARBA00075328"/>
    </source>
</evidence>
<gene>
    <name evidence="15" type="ORF">DK847_09050</name>
</gene>
<evidence type="ECO:0000256" key="8">
    <source>
        <dbReference type="ARBA" id="ARBA00066884"/>
    </source>
</evidence>
<evidence type="ECO:0000259" key="14">
    <source>
        <dbReference type="Pfam" id="PF00899"/>
    </source>
</evidence>
<feature type="domain" description="THIF-type NAD/FAD binding fold" evidence="14">
    <location>
        <begin position="12"/>
        <end position="246"/>
    </location>
</feature>
<reference evidence="16" key="1">
    <citation type="submission" date="2018-06" db="EMBL/GenBank/DDBJ databases">
        <title>Aestuariibacter litoralis strain KCTC 52945T.</title>
        <authorList>
            <person name="Li X."/>
            <person name="Salam N."/>
            <person name="Li J.-L."/>
            <person name="Chen Y.-M."/>
            <person name="Yang Z.-W."/>
            <person name="Zhang L.-Y."/>
            <person name="Han M.-X."/>
            <person name="Xiao M."/>
            <person name="Li W.-J."/>
        </authorList>
    </citation>
    <scope>NUCLEOTIDE SEQUENCE [LARGE SCALE GENOMIC DNA]</scope>
    <source>
        <strain evidence="16">KCTC 52945</strain>
    </source>
</reference>
<organism evidence="15 16">
    <name type="scientific">Aestuariivirga litoralis</name>
    <dbReference type="NCBI Taxonomy" id="2650924"/>
    <lineage>
        <taxon>Bacteria</taxon>
        <taxon>Pseudomonadati</taxon>
        <taxon>Pseudomonadota</taxon>
        <taxon>Alphaproteobacteria</taxon>
        <taxon>Hyphomicrobiales</taxon>
        <taxon>Aestuariivirgaceae</taxon>
        <taxon>Aestuariivirga</taxon>
    </lineage>
</organism>
<dbReference type="PANTHER" id="PTHR10953">
    <property type="entry name" value="UBIQUITIN-ACTIVATING ENZYME E1"/>
    <property type="match status" value="1"/>
</dbReference>
<dbReference type="GO" id="GO:0008641">
    <property type="term" value="F:ubiquitin-like modifier activating enzyme activity"/>
    <property type="evidence" value="ECO:0007669"/>
    <property type="project" value="InterPro"/>
</dbReference>
<evidence type="ECO:0000313" key="15">
    <source>
        <dbReference type="EMBL" id="PZF77453.1"/>
    </source>
</evidence>
<keyword evidence="2 15" id="KW-0808">Transferase</keyword>
<evidence type="ECO:0000256" key="10">
    <source>
        <dbReference type="ARBA" id="ARBA00075110"/>
    </source>
</evidence>
<name>A0A2W2CB84_9HYPH</name>
<dbReference type="AlphaFoldDB" id="A0A2W2CB84"/>
<evidence type="ECO:0000313" key="16">
    <source>
        <dbReference type="Proteomes" id="UP000248795"/>
    </source>
</evidence>
<evidence type="ECO:0000256" key="13">
    <source>
        <dbReference type="SAM" id="MobiDB-lite"/>
    </source>
</evidence>
<comment type="similarity">
    <text evidence="1">Belongs to the HesA/MoeB/ThiF family.</text>
</comment>
<dbReference type="InterPro" id="IPR000594">
    <property type="entry name" value="ThiF_NAD_FAD-bd"/>
</dbReference>
<evidence type="ECO:0000256" key="7">
    <source>
        <dbReference type="ARBA" id="ARBA00063809"/>
    </source>
</evidence>
<evidence type="ECO:0000256" key="6">
    <source>
        <dbReference type="ARBA" id="ARBA00055169"/>
    </source>
</evidence>
<evidence type="ECO:0000256" key="9">
    <source>
        <dbReference type="ARBA" id="ARBA00073635"/>
    </source>
</evidence>
<dbReference type="GO" id="GO:0061605">
    <property type="term" value="F:molybdopterin-synthase adenylyltransferase activity"/>
    <property type="evidence" value="ECO:0007669"/>
    <property type="project" value="UniProtKB-EC"/>
</dbReference>
<dbReference type="PANTHER" id="PTHR10953:SF102">
    <property type="entry name" value="ADENYLYLTRANSFERASE AND SULFURTRANSFERASE MOCS3"/>
    <property type="match status" value="1"/>
</dbReference>
<dbReference type="GO" id="GO:0008146">
    <property type="term" value="F:sulfotransferase activity"/>
    <property type="evidence" value="ECO:0007669"/>
    <property type="project" value="TreeGrafter"/>
</dbReference>
<keyword evidence="16" id="KW-1185">Reference proteome</keyword>
<evidence type="ECO:0000256" key="5">
    <source>
        <dbReference type="ARBA" id="ARBA00052218"/>
    </source>
</evidence>
<dbReference type="EMBL" id="QKVK01000003">
    <property type="protein sequence ID" value="PZF77453.1"/>
    <property type="molecule type" value="Genomic_DNA"/>
</dbReference>
<accession>A0A2W2CB84</accession>
<comment type="catalytic activity">
    <reaction evidence="5">
        <text>[molybdopterin-synthase sulfur-carrier protein]-C-terminal Gly-Gly + ATP + H(+) = [molybdopterin-synthase sulfur-carrier protein]-C-terminal Gly-Gly-AMP + diphosphate</text>
        <dbReference type="Rhea" id="RHEA:43616"/>
        <dbReference type="Rhea" id="RHEA-COMP:12159"/>
        <dbReference type="Rhea" id="RHEA-COMP:12202"/>
        <dbReference type="ChEBI" id="CHEBI:15378"/>
        <dbReference type="ChEBI" id="CHEBI:30616"/>
        <dbReference type="ChEBI" id="CHEBI:33019"/>
        <dbReference type="ChEBI" id="CHEBI:90618"/>
        <dbReference type="ChEBI" id="CHEBI:90778"/>
        <dbReference type="EC" id="2.7.7.80"/>
    </reaction>
</comment>
<dbReference type="InterPro" id="IPR035985">
    <property type="entry name" value="Ubiquitin-activating_enz"/>
</dbReference>
<dbReference type="NCBIfam" id="NF004281">
    <property type="entry name" value="PRK05690.1"/>
    <property type="match status" value="1"/>
</dbReference>
<evidence type="ECO:0000256" key="12">
    <source>
        <dbReference type="ARBA" id="ARBA00078531"/>
    </source>
</evidence>
<dbReference type="GO" id="GO:0005524">
    <property type="term" value="F:ATP binding"/>
    <property type="evidence" value="ECO:0007669"/>
    <property type="project" value="UniProtKB-KW"/>
</dbReference>
<keyword evidence="4" id="KW-0067">ATP-binding</keyword>
<feature type="compositionally biased region" description="Polar residues" evidence="13">
    <location>
        <begin position="255"/>
        <end position="272"/>
    </location>
</feature>
<dbReference type="CDD" id="cd00757">
    <property type="entry name" value="ThiF_MoeB_HesA_family"/>
    <property type="match status" value="1"/>
</dbReference>
<dbReference type="EC" id="2.7.7.80" evidence="8"/>
<dbReference type="InterPro" id="IPR045886">
    <property type="entry name" value="ThiF/MoeB/HesA"/>
</dbReference>
<proteinExistence type="inferred from homology"/>
<sequence length="272" mass="29332">MMALSADEVERYARHLVLHEVGGPGQNRLKNARVLVIGAGGLGAPLLYYLAAAGVGTIGIVDHDTVSLSNLQRQIIHTTARIGIPKTSSARQTMQGLNPYVQVIEHAHRITADNALAIISSYDIVADGCDNFPTRFLVSDACYFARKTLVTAAVGQFDGQLSTFKPHETGQDGAPWPTYRCLIGELPPRGLFPACEEAGILGALPGILGSMQAMEVIKEILGIGESLAGRLLMYDALATSFYETKLAWNPENPLTGRNPTIKSLQQSNYLDR</sequence>
<keyword evidence="3" id="KW-0547">Nucleotide-binding</keyword>
<evidence type="ECO:0000256" key="1">
    <source>
        <dbReference type="ARBA" id="ARBA00009919"/>
    </source>
</evidence>
<dbReference type="SUPFAM" id="SSF69572">
    <property type="entry name" value="Activating enzymes of the ubiquitin-like proteins"/>
    <property type="match status" value="1"/>
</dbReference>
<comment type="subunit">
    <text evidence="7">Homodimer. Forms a stable heterotetrameric complex of 2 MoeB and 2 MoaD during adenylation of MoaD.</text>
</comment>
<comment type="caution">
    <text evidence="15">The sequence shown here is derived from an EMBL/GenBank/DDBJ whole genome shotgun (WGS) entry which is preliminary data.</text>
</comment>
<dbReference type="FunFam" id="3.40.50.720:FF:000033">
    <property type="entry name" value="Adenylyltransferase and sulfurtransferase MOCS3"/>
    <property type="match status" value="1"/>
</dbReference>
<dbReference type="GO" id="GO:0005829">
    <property type="term" value="C:cytosol"/>
    <property type="evidence" value="ECO:0007669"/>
    <property type="project" value="TreeGrafter"/>
</dbReference>
<dbReference type="Proteomes" id="UP000248795">
    <property type="component" value="Unassembled WGS sequence"/>
</dbReference>
<evidence type="ECO:0000256" key="3">
    <source>
        <dbReference type="ARBA" id="ARBA00022741"/>
    </source>
</evidence>
<dbReference type="GO" id="GO:0004792">
    <property type="term" value="F:thiosulfate-cyanide sulfurtransferase activity"/>
    <property type="evidence" value="ECO:0007669"/>
    <property type="project" value="TreeGrafter"/>
</dbReference>
<feature type="region of interest" description="Disordered" evidence="13">
    <location>
        <begin position="253"/>
        <end position="272"/>
    </location>
</feature>
<protein>
    <recommendedName>
        <fullName evidence="9">Molybdopterin-synthase adenylyltransferase</fullName>
        <ecNumber evidence="8">2.7.7.80</ecNumber>
    </recommendedName>
    <alternativeName>
        <fullName evidence="12">MoaD protein adenylase</fullName>
    </alternativeName>
    <alternativeName>
        <fullName evidence="10">Molybdopterin-converting factor subunit 1 adenylase</fullName>
    </alternativeName>
    <alternativeName>
        <fullName evidence="11">Sulfur carrier protein MoaD adenylyltransferase</fullName>
    </alternativeName>
</protein>
<dbReference type="Pfam" id="PF00899">
    <property type="entry name" value="ThiF"/>
    <property type="match status" value="1"/>
</dbReference>
<evidence type="ECO:0000256" key="2">
    <source>
        <dbReference type="ARBA" id="ARBA00022679"/>
    </source>
</evidence>
<evidence type="ECO:0000256" key="4">
    <source>
        <dbReference type="ARBA" id="ARBA00022840"/>
    </source>
</evidence>
<comment type="function">
    <text evidence="6">Catalyzes the adenylation by ATP of the carboxyl group of the C-terminal glycine of sulfur carrier protein MoaD.</text>
</comment>
<keyword evidence="15" id="KW-0548">Nucleotidyltransferase</keyword>